<evidence type="ECO:0000313" key="8">
    <source>
        <dbReference type="EMBL" id="KOC67758.1"/>
    </source>
</evidence>
<feature type="transmembrane region" description="Helical" evidence="6">
    <location>
        <begin position="388"/>
        <end position="409"/>
    </location>
</feature>
<accession>A0A0L7RA73</accession>
<keyword evidence="9" id="KW-1185">Reference proteome</keyword>
<evidence type="ECO:0000256" key="5">
    <source>
        <dbReference type="ARBA" id="ARBA00023136"/>
    </source>
</evidence>
<evidence type="ECO:0000256" key="3">
    <source>
        <dbReference type="ARBA" id="ARBA00022692"/>
    </source>
</evidence>
<feature type="transmembrane region" description="Helical" evidence="6">
    <location>
        <begin position="104"/>
        <end position="123"/>
    </location>
</feature>
<name>A0A0L7RA73_9HYME</name>
<dbReference type="OrthoDB" id="423807at2759"/>
<feature type="domain" description="Cation/H+ exchanger transmembrane" evidence="7">
    <location>
        <begin position="99"/>
        <end position="475"/>
    </location>
</feature>
<evidence type="ECO:0000313" key="9">
    <source>
        <dbReference type="Proteomes" id="UP000053825"/>
    </source>
</evidence>
<evidence type="ECO:0000256" key="1">
    <source>
        <dbReference type="ARBA" id="ARBA00004141"/>
    </source>
</evidence>
<dbReference type="GO" id="GO:0015297">
    <property type="term" value="F:antiporter activity"/>
    <property type="evidence" value="ECO:0007669"/>
    <property type="project" value="InterPro"/>
</dbReference>
<keyword evidence="4 6" id="KW-1133">Transmembrane helix</keyword>
<gene>
    <name evidence="8" type="ORF">WH47_11159</name>
</gene>
<organism evidence="8 9">
    <name type="scientific">Habropoda laboriosa</name>
    <dbReference type="NCBI Taxonomy" id="597456"/>
    <lineage>
        <taxon>Eukaryota</taxon>
        <taxon>Metazoa</taxon>
        <taxon>Ecdysozoa</taxon>
        <taxon>Arthropoda</taxon>
        <taxon>Hexapoda</taxon>
        <taxon>Insecta</taxon>
        <taxon>Pterygota</taxon>
        <taxon>Neoptera</taxon>
        <taxon>Endopterygota</taxon>
        <taxon>Hymenoptera</taxon>
        <taxon>Apocrita</taxon>
        <taxon>Aculeata</taxon>
        <taxon>Apoidea</taxon>
        <taxon>Anthophila</taxon>
        <taxon>Apidae</taxon>
        <taxon>Habropoda</taxon>
    </lineage>
</organism>
<dbReference type="GO" id="GO:1902600">
    <property type="term" value="P:proton transmembrane transport"/>
    <property type="evidence" value="ECO:0007669"/>
    <property type="project" value="InterPro"/>
</dbReference>
<dbReference type="EMBL" id="KQ414619">
    <property type="protein sequence ID" value="KOC67758.1"/>
    <property type="molecule type" value="Genomic_DNA"/>
</dbReference>
<feature type="transmembrane region" description="Helical" evidence="6">
    <location>
        <begin position="275"/>
        <end position="292"/>
    </location>
</feature>
<dbReference type="InterPro" id="IPR006153">
    <property type="entry name" value="Cation/H_exchanger_TM"/>
</dbReference>
<protein>
    <submittedName>
        <fullName evidence="8">Mitochondrial sodium/hydrogen exchanger 9B2</fullName>
    </submittedName>
</protein>
<dbReference type="Proteomes" id="UP000053825">
    <property type="component" value="Unassembled WGS sequence"/>
</dbReference>
<dbReference type="InterPro" id="IPR051843">
    <property type="entry name" value="CPA1_transporter"/>
</dbReference>
<reference evidence="8 9" key="1">
    <citation type="submission" date="2015-07" db="EMBL/GenBank/DDBJ databases">
        <title>The genome of Habropoda laboriosa.</title>
        <authorList>
            <person name="Pan H."/>
            <person name="Kapheim K."/>
        </authorList>
    </citation>
    <scope>NUCLEOTIDE SEQUENCE [LARGE SCALE GENOMIC DNA]</scope>
    <source>
        <strain evidence="8">0110345459</strain>
    </source>
</reference>
<dbReference type="GO" id="GO:0016020">
    <property type="term" value="C:membrane"/>
    <property type="evidence" value="ECO:0007669"/>
    <property type="project" value="UniProtKB-SubCell"/>
</dbReference>
<feature type="transmembrane region" description="Helical" evidence="6">
    <location>
        <begin position="194"/>
        <end position="218"/>
    </location>
</feature>
<dbReference type="PANTHER" id="PTHR31102:SF1">
    <property type="entry name" value="CATION_H+ EXCHANGER DOMAIN-CONTAINING PROTEIN"/>
    <property type="match status" value="1"/>
</dbReference>
<evidence type="ECO:0000256" key="4">
    <source>
        <dbReference type="ARBA" id="ARBA00022989"/>
    </source>
</evidence>
<feature type="transmembrane region" description="Helical" evidence="6">
    <location>
        <begin position="48"/>
        <end position="68"/>
    </location>
</feature>
<sequence>MGENKEEDDEGIITCCHRMTICPRLLRQIPVTRPIFRSIGERFTWSKLFESATYALIASMTWAVLYFLLGDTMLPKNDGFGLFTLAIFSSWLGSRLSSIPYLNLPPVFGMLIAGLIVRNSGLYDIHEELGPSTTSKIRTFCLTFIIIRAGLQLSTTTLKDHPIFLMLLSVVPSTVEMLVLAVCCKLILSYHWDWAFMAGTMLACMSPVVTVNCILALVERGYAEDKGLATILCTATCIDDIHIVSLFAICYSIVFTNDKGRTDWWCYVPVGLRDAILGVTVGVLLGVCFAFLPHRSHKYASWFRMICLVLGSLMCTTATAKLTVSGGGYLASLVLSFVAMIGWKILSLSFDVSLHTRAAYVLWKFVQPILVGIIGADIDLRDWIPSRSGLHLVCVLIGLAARSVAVYLTTLRSSFTWRERLFVVVCWIPKGTLQAALGPMAYEQVRYQRENREQVEMALDILRLSVITILFLAPIGASLITIGGPLLLEQVTDEERRRDRELSYLKLVSFLPTPPDDVKVKPLPTNP</sequence>
<feature type="transmembrane region" description="Helical" evidence="6">
    <location>
        <begin position="326"/>
        <end position="346"/>
    </location>
</feature>
<comment type="similarity">
    <text evidence="2">Belongs to the monovalent cation:proton antiporter 1 (CPA1) transporter (TC 2.A.36) family.</text>
</comment>
<dbReference type="PANTHER" id="PTHR31102">
    <property type="match status" value="1"/>
</dbReference>
<evidence type="ECO:0000256" key="2">
    <source>
        <dbReference type="ARBA" id="ARBA00007367"/>
    </source>
</evidence>
<feature type="transmembrane region" description="Helical" evidence="6">
    <location>
        <begin position="299"/>
        <end position="320"/>
    </location>
</feature>
<feature type="transmembrane region" description="Helical" evidence="6">
    <location>
        <begin position="230"/>
        <end position="255"/>
    </location>
</feature>
<keyword evidence="5 6" id="KW-0472">Membrane</keyword>
<dbReference type="AlphaFoldDB" id="A0A0L7RA73"/>
<dbReference type="STRING" id="597456.A0A0L7RA73"/>
<comment type="subcellular location">
    <subcellularLocation>
        <location evidence="1">Membrane</location>
        <topology evidence="1">Multi-pass membrane protein</topology>
    </subcellularLocation>
</comment>
<feature type="transmembrane region" description="Helical" evidence="6">
    <location>
        <begin position="163"/>
        <end position="188"/>
    </location>
</feature>
<feature type="transmembrane region" description="Helical" evidence="6">
    <location>
        <begin position="462"/>
        <end position="488"/>
    </location>
</feature>
<dbReference type="Pfam" id="PF00999">
    <property type="entry name" value="Na_H_Exchanger"/>
    <property type="match status" value="1"/>
</dbReference>
<keyword evidence="3 6" id="KW-0812">Transmembrane</keyword>
<evidence type="ECO:0000256" key="6">
    <source>
        <dbReference type="SAM" id="Phobius"/>
    </source>
</evidence>
<proteinExistence type="inferred from homology"/>
<evidence type="ECO:0000259" key="7">
    <source>
        <dbReference type="Pfam" id="PF00999"/>
    </source>
</evidence>